<proteinExistence type="predicted"/>
<comment type="caution">
    <text evidence="2">The sequence shown here is derived from an EMBL/GenBank/DDBJ whole genome shotgun (WGS) entry which is preliminary data.</text>
</comment>
<dbReference type="OrthoDB" id="1707224at2"/>
<feature type="transmembrane region" description="Helical" evidence="1">
    <location>
        <begin position="283"/>
        <end position="301"/>
    </location>
</feature>
<sequence>MYCKQCGTKAHSHAVYCANDGVELRNIKEDGASLTQSGANFCSFCSQGLGNDANYCTSCGRTTEGRETQKKSEQVNVTAEPVNVRQQATIPFIKLILYPIAGMFIVMVVASMMAGRVNSFISYEIFEGFGLERSIELITLSDIVMLFHSIGATLNITSVEELERISLVSQGGFLLLLLIPATILSILGMIVGKEKLPSLKQKAISIFIPAFIYALAAGVISIFASKQLTFMDDWYDEITVASEYGFLNASFHAFVISAVCITIGVAITESLRGSTFLHTFKRAAIYSLICLVAVTVVAGVSNDQLKEDLKDSGISHHLVTTQLGAYYWNISQLSTVKMDADMDYRPYTISHSAFGGTTVSPFDFEVKKEVDEVMDASKFLFILPILIHTFAGYSWIAKQAASPRMRILVFYALSAGFLHAMIIWLTTFSFDVWYTSITVGSNWLIGFLLSSVIAGVSAWGGSLIRKNTHRLSSADSYSKAA</sequence>
<dbReference type="EMBL" id="VLXZ01000001">
    <property type="protein sequence ID" value="TSB48503.1"/>
    <property type="molecule type" value="Genomic_DNA"/>
</dbReference>
<evidence type="ECO:0000256" key="1">
    <source>
        <dbReference type="SAM" id="Phobius"/>
    </source>
</evidence>
<feature type="transmembrane region" description="Helical" evidence="1">
    <location>
        <begin position="203"/>
        <end position="224"/>
    </location>
</feature>
<feature type="transmembrane region" description="Helical" evidence="1">
    <location>
        <begin position="172"/>
        <end position="191"/>
    </location>
</feature>
<gene>
    <name evidence="2" type="ORF">FN960_02825</name>
</gene>
<dbReference type="Proteomes" id="UP000318521">
    <property type="component" value="Unassembled WGS sequence"/>
</dbReference>
<evidence type="ECO:0000313" key="3">
    <source>
        <dbReference type="Proteomes" id="UP000318521"/>
    </source>
</evidence>
<dbReference type="RefSeq" id="WP_143846847.1">
    <property type="nucleotide sequence ID" value="NZ_VLXZ01000001.1"/>
</dbReference>
<reference evidence="2 3" key="1">
    <citation type="submission" date="2019-07" db="EMBL/GenBank/DDBJ databases">
        <authorList>
            <person name="Park Y.J."/>
            <person name="Jeong S.E."/>
            <person name="Jung H.S."/>
        </authorList>
    </citation>
    <scope>NUCLEOTIDE SEQUENCE [LARGE SCALE GENOMIC DNA]</scope>
    <source>
        <strain evidence="3">P16(2019)</strain>
    </source>
</reference>
<keyword evidence="1" id="KW-1133">Transmembrane helix</keyword>
<feature type="transmembrane region" description="Helical" evidence="1">
    <location>
        <begin position="95"/>
        <end position="114"/>
    </location>
</feature>
<evidence type="ECO:0000313" key="2">
    <source>
        <dbReference type="EMBL" id="TSB48503.1"/>
    </source>
</evidence>
<name>A0A554A482_9BACI</name>
<feature type="transmembrane region" description="Helical" evidence="1">
    <location>
        <begin position="442"/>
        <end position="464"/>
    </location>
</feature>
<keyword evidence="3" id="KW-1185">Reference proteome</keyword>
<dbReference type="AlphaFoldDB" id="A0A554A482"/>
<feature type="transmembrane region" description="Helical" evidence="1">
    <location>
        <begin position="408"/>
        <end position="430"/>
    </location>
</feature>
<protein>
    <submittedName>
        <fullName evidence="2">Zinc ribbon domain-containing protein</fullName>
    </submittedName>
</protein>
<keyword evidence="1" id="KW-0812">Transmembrane</keyword>
<accession>A0A554A482</accession>
<organism evidence="2 3">
    <name type="scientific">Alkalicoccobacillus porphyridii</name>
    <dbReference type="NCBI Taxonomy" id="2597270"/>
    <lineage>
        <taxon>Bacteria</taxon>
        <taxon>Bacillati</taxon>
        <taxon>Bacillota</taxon>
        <taxon>Bacilli</taxon>
        <taxon>Bacillales</taxon>
        <taxon>Bacillaceae</taxon>
        <taxon>Alkalicoccobacillus</taxon>
    </lineage>
</organism>
<keyword evidence="1" id="KW-0472">Membrane</keyword>
<feature type="transmembrane region" description="Helical" evidence="1">
    <location>
        <begin position="244"/>
        <end position="271"/>
    </location>
</feature>